<sequence>MRKTHALTEAAIELALFAVLFLLALYVPFIGFVAALFLALPFMVFTMRHGLAPAWLLLAAALVVSGLVGSLLSLPMALMFGTVGIAVGAMLAKKKNRYLILLVGALVFLANIVLDYIISIQFLQVDMIQDTLALVRESFDTAMRVMEGMGQAPPAEMKKQFEQAIVLIGYMIPTLFVVASFALAYVTIIVSLPVMKRLKLPVGTWPPFRELSLPKSVLWIYVLVLVLSLLPLEEGTFPYIAVLNVSYVLQLAMIVQGFSFLYYAAHKKGVGKGVVVTGTVICLFLPFLLYLVAIFGIIDLGFDLRRRI</sequence>
<evidence type="ECO:0008006" key="4">
    <source>
        <dbReference type="Google" id="ProtNLM"/>
    </source>
</evidence>
<accession>A0ABM6AF21</accession>
<dbReference type="InterPro" id="IPR018710">
    <property type="entry name" value="DUF2232"/>
</dbReference>
<evidence type="ECO:0000313" key="3">
    <source>
        <dbReference type="Proteomes" id="UP000076226"/>
    </source>
</evidence>
<dbReference type="RefSeq" id="WP_063167102.1">
    <property type="nucleotide sequence ID" value="NZ_CP014342.1"/>
</dbReference>
<dbReference type="Pfam" id="PF09991">
    <property type="entry name" value="DUF2232"/>
    <property type="match status" value="1"/>
</dbReference>
<name>A0ABM6AF21_9BACL</name>
<keyword evidence="1" id="KW-0472">Membrane</keyword>
<keyword evidence="1" id="KW-0812">Transmembrane</keyword>
<feature type="transmembrane region" description="Helical" evidence="1">
    <location>
        <begin position="99"/>
        <end position="118"/>
    </location>
</feature>
<feature type="transmembrane region" description="Helical" evidence="1">
    <location>
        <begin position="216"/>
        <end position="232"/>
    </location>
</feature>
<feature type="transmembrane region" description="Helical" evidence="1">
    <location>
        <begin position="167"/>
        <end position="195"/>
    </location>
</feature>
<dbReference type="EMBL" id="CP014342">
    <property type="protein sequence ID" value="AMX84963.1"/>
    <property type="molecule type" value="Genomic_DNA"/>
</dbReference>
<proteinExistence type="predicted"/>
<dbReference type="PANTHER" id="PTHR41324">
    <property type="entry name" value="MEMBRANE PROTEIN-RELATED"/>
    <property type="match status" value="1"/>
</dbReference>
<dbReference type="Proteomes" id="UP000076226">
    <property type="component" value="Chromosome"/>
</dbReference>
<gene>
    <name evidence="2" type="ORF">GS3922_15860</name>
</gene>
<feature type="transmembrane region" description="Helical" evidence="1">
    <location>
        <begin position="14"/>
        <end position="38"/>
    </location>
</feature>
<feature type="transmembrane region" description="Helical" evidence="1">
    <location>
        <begin position="238"/>
        <end position="262"/>
    </location>
</feature>
<dbReference type="GeneID" id="32408013"/>
<keyword evidence="1" id="KW-1133">Transmembrane helix</keyword>
<dbReference type="PANTHER" id="PTHR41324:SF1">
    <property type="entry name" value="DUF2232 DOMAIN-CONTAINING PROTEIN"/>
    <property type="match status" value="1"/>
</dbReference>
<reference evidence="2 3" key="1">
    <citation type="submission" date="2016-02" db="EMBL/GenBank/DDBJ databases">
        <title>Complete genome sequence of Geobacillus subterraneus KCTC 3922T.</title>
        <authorList>
            <person name="Lee D.-W."/>
            <person name="Lee Y.-J."/>
            <person name="Lee S.-J."/>
            <person name="Park G.-S."/>
            <person name="Lee S.-J."/>
            <person name="Shin J.-H."/>
        </authorList>
    </citation>
    <scope>NUCLEOTIDE SEQUENCE [LARGE SCALE GENOMIC DNA]</scope>
    <source>
        <strain evidence="2 3">KCTC 3922</strain>
    </source>
</reference>
<evidence type="ECO:0000256" key="1">
    <source>
        <dbReference type="SAM" id="Phobius"/>
    </source>
</evidence>
<organism evidence="2 3">
    <name type="scientific">Geobacillus subterraneus</name>
    <dbReference type="NCBI Taxonomy" id="129338"/>
    <lineage>
        <taxon>Bacteria</taxon>
        <taxon>Bacillati</taxon>
        <taxon>Bacillota</taxon>
        <taxon>Bacilli</taxon>
        <taxon>Bacillales</taxon>
        <taxon>Anoxybacillaceae</taxon>
        <taxon>Geobacillus</taxon>
    </lineage>
</organism>
<protein>
    <recommendedName>
        <fullName evidence="4">DUF2232 domain-containing protein</fullName>
    </recommendedName>
</protein>
<feature type="transmembrane region" description="Helical" evidence="1">
    <location>
        <begin position="274"/>
        <end position="298"/>
    </location>
</feature>
<feature type="transmembrane region" description="Helical" evidence="1">
    <location>
        <begin position="50"/>
        <end position="68"/>
    </location>
</feature>
<evidence type="ECO:0000313" key="2">
    <source>
        <dbReference type="EMBL" id="AMX84963.1"/>
    </source>
</evidence>
<keyword evidence="3" id="KW-1185">Reference proteome</keyword>